<dbReference type="Proteomes" id="UP000515158">
    <property type="component" value="Unplaced"/>
</dbReference>
<dbReference type="Pfam" id="PF01401">
    <property type="entry name" value="Peptidase_M2"/>
    <property type="match status" value="1"/>
</dbReference>
<feature type="binding site" evidence="15">
    <location>
        <position position="251"/>
    </location>
    <ligand>
        <name>chloride</name>
        <dbReference type="ChEBI" id="CHEBI:17996"/>
        <label>1</label>
    </ligand>
</feature>
<dbReference type="PRINTS" id="PR00791">
    <property type="entry name" value="PEPDIPTASEA"/>
</dbReference>
<feature type="disulfide bond" evidence="17 19">
    <location>
        <begin position="379"/>
        <end position="397"/>
    </location>
</feature>
<feature type="disulfide bond" evidence="17">
    <location>
        <begin position="172"/>
        <end position="179"/>
    </location>
</feature>
<feature type="chain" id="PRO_5028169502" description="Angiotensin-converting enzyme" evidence="21">
    <location>
        <begin position="23"/>
        <end position="672"/>
    </location>
</feature>
<dbReference type="SUPFAM" id="SSF55486">
    <property type="entry name" value="Metalloproteases ('zincins'), catalytic domain"/>
    <property type="match status" value="1"/>
</dbReference>
<evidence type="ECO:0000313" key="22">
    <source>
        <dbReference type="Proteomes" id="UP000515158"/>
    </source>
</evidence>
<feature type="disulfide bond" evidence="17">
    <location>
        <begin position="565"/>
        <end position="584"/>
    </location>
</feature>
<dbReference type="AlphaFoldDB" id="A0A6P9A0J6"/>
<comment type="similarity">
    <text evidence="1 19 20">Belongs to the peptidase M2 family.</text>
</comment>
<keyword evidence="3 20" id="KW-0645">Protease</keyword>
<evidence type="ECO:0000256" key="17">
    <source>
        <dbReference type="PIRSR" id="PIRSR601548-4"/>
    </source>
</evidence>
<comment type="cofactor">
    <cofactor evidence="20">
        <name>Zn(2+)</name>
        <dbReference type="ChEBI" id="CHEBI:29105"/>
    </cofactor>
    <text evidence="20">Binds 1 zinc ion per subunit.</text>
</comment>
<feature type="binding site" evidence="16">
    <location>
        <position position="414"/>
    </location>
    <ligand>
        <name>Zn(2+)</name>
        <dbReference type="ChEBI" id="CHEBI:29105"/>
        <label>1</label>
        <note>catalytic</note>
    </ligand>
</feature>
<feature type="binding site" evidence="18">
    <location>
        <position position="410"/>
    </location>
    <ligand>
        <name>Zn(2+)</name>
        <dbReference type="ChEBI" id="CHEBI:29105"/>
        <label>2</label>
        <note>catalytic</note>
    </ligand>
</feature>
<dbReference type="KEGG" id="tpal:117651373"/>
<feature type="binding site" evidence="18">
    <location>
        <position position="438"/>
    </location>
    <ligand>
        <name>Zn(2+)</name>
        <dbReference type="ChEBI" id="CHEBI:29105"/>
        <label>2</label>
        <note>catalytic</note>
    </ligand>
</feature>
<feature type="signal peptide" evidence="21">
    <location>
        <begin position="1"/>
        <end position="22"/>
    </location>
</feature>
<accession>A0A6P9A0J6</accession>
<feature type="binding site" evidence="16">
    <location>
        <position position="410"/>
    </location>
    <ligand>
        <name>Zn(2+)</name>
        <dbReference type="ChEBI" id="CHEBI:29105"/>
        <label>1</label>
        <note>catalytic</note>
    </ligand>
</feature>
<dbReference type="GO" id="GO:0006508">
    <property type="term" value="P:proteolysis"/>
    <property type="evidence" value="ECO:0007669"/>
    <property type="project" value="UniProtKB-KW"/>
</dbReference>
<evidence type="ECO:0000256" key="7">
    <source>
        <dbReference type="ARBA" id="ARBA00022833"/>
    </source>
</evidence>
<keyword evidence="10 20" id="KW-0325">Glycoprotein</keyword>
<evidence type="ECO:0000256" key="4">
    <source>
        <dbReference type="ARBA" id="ARBA00022723"/>
    </source>
</evidence>
<evidence type="ECO:0000256" key="11">
    <source>
        <dbReference type="ARBA" id="ARBA00036868"/>
    </source>
</evidence>
<keyword evidence="7 16" id="KW-0862">Zinc</keyword>
<dbReference type="GO" id="GO:0008241">
    <property type="term" value="F:peptidyl-dipeptidase activity"/>
    <property type="evidence" value="ECO:0007669"/>
    <property type="project" value="UniProtKB-EC"/>
</dbReference>
<keyword evidence="6 20" id="KW-0378">Hydrolase</keyword>
<gene>
    <name evidence="23" type="primary">LOC117651373</name>
</gene>
<dbReference type="InParanoid" id="A0A6P9A0J6"/>
<evidence type="ECO:0000256" key="12">
    <source>
        <dbReference type="ARBA" id="ARBA00039858"/>
    </source>
</evidence>
<evidence type="ECO:0000256" key="10">
    <source>
        <dbReference type="ARBA" id="ARBA00023180"/>
    </source>
</evidence>
<dbReference type="EC" id="3.4.-.-" evidence="20"/>
<feature type="binding site" evidence="18">
    <location>
        <position position="414"/>
    </location>
    <ligand>
        <name>Zn(2+)</name>
        <dbReference type="ChEBI" id="CHEBI:29105"/>
        <label>2</label>
        <note>catalytic</note>
    </ligand>
</feature>
<dbReference type="GO" id="GO:0008237">
    <property type="term" value="F:metallopeptidase activity"/>
    <property type="evidence" value="ECO:0007669"/>
    <property type="project" value="UniProtKB-KW"/>
</dbReference>
<comment type="caution">
    <text evidence="19">Lacks conserved residue(s) required for the propagation of feature annotation.</text>
</comment>
<feature type="active site" description="Proton donor 1" evidence="13">
    <location>
        <position position="540"/>
    </location>
</feature>
<feature type="active site" description="Proton donor 2" evidence="14">
    <location>
        <position position="540"/>
    </location>
</feature>
<reference evidence="23" key="1">
    <citation type="submission" date="2025-08" db="UniProtKB">
        <authorList>
            <consortium name="RefSeq"/>
        </authorList>
    </citation>
    <scope>IDENTIFICATION</scope>
    <source>
        <tissue evidence="23">Total insect</tissue>
    </source>
</reference>
<feature type="active site" description="Proton acceptor 1" evidence="13">
    <location>
        <position position="411"/>
    </location>
</feature>
<name>A0A6P9A0J6_THRPL</name>
<evidence type="ECO:0000256" key="8">
    <source>
        <dbReference type="ARBA" id="ARBA00023049"/>
    </source>
</evidence>
<evidence type="ECO:0000256" key="16">
    <source>
        <dbReference type="PIRSR" id="PIRSR601548-3"/>
    </source>
</evidence>
<evidence type="ECO:0000256" key="15">
    <source>
        <dbReference type="PIRSR" id="PIRSR601548-2"/>
    </source>
</evidence>
<keyword evidence="2 20" id="KW-0121">Carboxypeptidase</keyword>
<protein>
    <recommendedName>
        <fullName evidence="12 20">Angiotensin-converting enzyme</fullName>
        <ecNumber evidence="20">3.4.-.-</ecNumber>
    </recommendedName>
</protein>
<evidence type="ECO:0000256" key="13">
    <source>
        <dbReference type="PIRSR" id="PIRSR601548-1"/>
    </source>
</evidence>
<keyword evidence="4 16" id="KW-0479">Metal-binding</keyword>
<organism evidence="23">
    <name type="scientific">Thrips palmi</name>
    <name type="common">Melon thrips</name>
    <dbReference type="NCBI Taxonomy" id="161013"/>
    <lineage>
        <taxon>Eukaryota</taxon>
        <taxon>Metazoa</taxon>
        <taxon>Ecdysozoa</taxon>
        <taxon>Arthropoda</taxon>
        <taxon>Hexapoda</taxon>
        <taxon>Insecta</taxon>
        <taxon>Pterygota</taxon>
        <taxon>Neoptera</taxon>
        <taxon>Paraneoptera</taxon>
        <taxon>Thysanoptera</taxon>
        <taxon>Terebrantia</taxon>
        <taxon>Thripoidea</taxon>
        <taxon>Thripidae</taxon>
        <taxon>Thrips</taxon>
    </lineage>
</organism>
<dbReference type="CDD" id="cd06461">
    <property type="entry name" value="M2_ACE"/>
    <property type="match status" value="1"/>
</dbReference>
<evidence type="ECO:0000256" key="19">
    <source>
        <dbReference type="PROSITE-ProRule" id="PRU01355"/>
    </source>
</evidence>
<keyword evidence="5 21" id="KW-0732">Signal</keyword>
<evidence type="ECO:0000256" key="5">
    <source>
        <dbReference type="ARBA" id="ARBA00022729"/>
    </source>
</evidence>
<dbReference type="RefSeq" id="XP_034251257.1">
    <property type="nucleotide sequence ID" value="XM_034395366.1"/>
</dbReference>
<dbReference type="GO" id="GO:0004180">
    <property type="term" value="F:carboxypeptidase activity"/>
    <property type="evidence" value="ECO:0007669"/>
    <property type="project" value="UniProtKB-KW"/>
</dbReference>
<dbReference type="GeneID" id="117651373"/>
<evidence type="ECO:0000256" key="6">
    <source>
        <dbReference type="ARBA" id="ARBA00022801"/>
    </source>
</evidence>
<dbReference type="Gene3D" id="1.10.1370.30">
    <property type="match status" value="1"/>
</dbReference>
<feature type="binding site" evidence="16">
    <location>
        <position position="438"/>
    </location>
    <ligand>
        <name>Zn(2+)</name>
        <dbReference type="ChEBI" id="CHEBI:29105"/>
        <label>1</label>
        <note>catalytic</note>
    </ligand>
</feature>
<dbReference type="PROSITE" id="PS52011">
    <property type="entry name" value="PEPTIDASE_M2"/>
    <property type="match status" value="1"/>
</dbReference>
<evidence type="ECO:0000256" key="14">
    <source>
        <dbReference type="PIRSR" id="PIRSR601548-11"/>
    </source>
</evidence>
<dbReference type="GO" id="GO:0046872">
    <property type="term" value="F:metal ion binding"/>
    <property type="evidence" value="ECO:0007669"/>
    <property type="project" value="UniProtKB-KW"/>
</dbReference>
<dbReference type="PANTHER" id="PTHR10514:SF27">
    <property type="entry name" value="ANGIOTENSIN-CONVERTING ENZYME"/>
    <property type="match status" value="1"/>
</dbReference>
<sequence length="672" mass="75695">MKSPVLWLVGLVAALCLGGAAARCVRGGWDRLSRSPRAVNQAVNQTAKALGASPFADEHALRLFLDGEYEKGATAACNQANEAEWNYNVDLTNPATTEAYNKATLALATFTQQHWEKYFKDLDENDIKDAELRRQVHFLKSLGTAALTTEKYSVLNDRLLSMQTTYSTAKVCPYKKQSCDLATEGLNLDPGIEEVITTSRDYDELLYIWKGWHDASGKLMRTDYKDYVALSNEAAKANGFADMGAMWQSTYEVDDFENAIDKLWQEVAPLYKELHTYTLNRLKKQYPDKIAADSTLIPAHVLGNMWGQTWINLYDLLVPYPNASSYDVTGALQEQNYTPKKMFEKADDFYQSMGLLPNGMCYGEKALIEKPTDGREVTCHASAWDFCDGKDFRIKMCTKINQDDFRTIHHEMGHIQYYQQYAHLPYVLRDGANPGFHEAIGDTIALSVDTPKHLQTVKLLSNYADTKESRVNALMKMALEKVAFMPFGLLVDMWRWDVFSGATKETEWNKRWWELKEKYQLLSPPLERTENDFDPGAKYHVPADSKYISYFVAGVLEFQFYRALCIEAGQYDPSDANSAPLHTCDFYQSRAAGKKLAAGLKLGSSVHWTETMLAMTNGTEMSGKAMLEYFQPLYEFLQEANKSPSKGTAAGVAPALLLSVMTPLAMLALCLQ</sequence>
<comment type="catalytic activity">
    <reaction evidence="11">
        <text>Release of a C-terminal dipeptide, oligopeptide-|-Xaa-Yaa, when Xaa is not Pro, and Yaa is neither Asp nor Glu. Thus, conversion of angiotensin I to angiotensin II, with increase in vasoconstrictor activity, but no action on angiotensin II.</text>
        <dbReference type="EC" id="3.4.15.1"/>
    </reaction>
</comment>
<dbReference type="OrthoDB" id="10029630at2759"/>
<evidence type="ECO:0000256" key="1">
    <source>
        <dbReference type="ARBA" id="ARBA00008139"/>
    </source>
</evidence>
<evidence type="ECO:0000256" key="21">
    <source>
        <dbReference type="SAM" id="SignalP"/>
    </source>
</evidence>
<evidence type="ECO:0000313" key="23">
    <source>
        <dbReference type="RefSeq" id="XP_034251257.1"/>
    </source>
</evidence>
<evidence type="ECO:0000256" key="2">
    <source>
        <dbReference type="ARBA" id="ARBA00022645"/>
    </source>
</evidence>
<evidence type="ECO:0000256" key="18">
    <source>
        <dbReference type="PIRSR" id="PIRSR601548-8"/>
    </source>
</evidence>
<evidence type="ECO:0000256" key="20">
    <source>
        <dbReference type="RuleBase" id="RU361144"/>
    </source>
</evidence>
<dbReference type="PANTHER" id="PTHR10514">
    <property type="entry name" value="ANGIOTENSIN-CONVERTING ENZYME"/>
    <property type="match status" value="1"/>
</dbReference>
<feature type="active site" description="Proton acceptor 2" evidence="14">
    <location>
        <position position="411"/>
    </location>
</feature>
<evidence type="ECO:0000256" key="9">
    <source>
        <dbReference type="ARBA" id="ARBA00023157"/>
    </source>
</evidence>
<keyword evidence="22" id="KW-1185">Reference proteome</keyword>
<keyword evidence="8 20" id="KW-0482">Metalloprotease</keyword>
<keyword evidence="9 17" id="KW-1015">Disulfide bond</keyword>
<proteinExistence type="inferred from homology"/>
<dbReference type="InterPro" id="IPR001548">
    <property type="entry name" value="Peptidase_M2"/>
</dbReference>
<dbReference type="GO" id="GO:0005886">
    <property type="term" value="C:plasma membrane"/>
    <property type="evidence" value="ECO:0007669"/>
    <property type="project" value="TreeGrafter"/>
</dbReference>
<dbReference type="FunFam" id="1.10.1370.30:FF:000004">
    <property type="entry name" value="Angiotensin-converting enzyme"/>
    <property type="match status" value="1"/>
</dbReference>
<evidence type="ECO:0000256" key="3">
    <source>
        <dbReference type="ARBA" id="ARBA00022670"/>
    </source>
</evidence>